<dbReference type="GO" id="GO:0006629">
    <property type="term" value="P:lipid metabolic process"/>
    <property type="evidence" value="ECO:0007669"/>
    <property type="project" value="InterPro"/>
</dbReference>
<dbReference type="Pfam" id="PF01764">
    <property type="entry name" value="Lipase_3"/>
    <property type="match status" value="1"/>
</dbReference>
<dbReference type="InterPro" id="IPR051218">
    <property type="entry name" value="Sec_MonoDiacylglyc_Lipase"/>
</dbReference>
<protein>
    <submittedName>
        <fullName evidence="2">6744_t:CDS:1</fullName>
    </submittedName>
</protein>
<sequence length="326" mass="37026">MARVIWFALLILTSICLYFYKPFDTLPFSISTFPKKGKELVSPDALNLLQIHTNYAAAAYCSKQNLSSWTCGYRCFGNVTIEKIFHDEIKGAYGYIAVSEENKTIIVAFRGSADVVNWIYNLQFAQLDYEFPGIEGALVHGGFYHAYERVKGTILWTIQWLMTREENSCRGYDLVITGHSLGGALSSFLAIDVKRYILDPILSSPTHCLLPFKIHLTTIGQPRIGNHIYAKIIQTQLISQTSPLKHKVTRITHRNDLVVHLPPSKRGFVHHAHELWVKNKDQSFFCDDIVEGSEDPVEDPECLAGARWYTPGAHLSIWNTTFTFFC</sequence>
<evidence type="ECO:0000259" key="1">
    <source>
        <dbReference type="Pfam" id="PF01764"/>
    </source>
</evidence>
<feature type="domain" description="Fungal lipase-type" evidence="1">
    <location>
        <begin position="106"/>
        <end position="264"/>
    </location>
</feature>
<reference evidence="2" key="1">
    <citation type="submission" date="2021-06" db="EMBL/GenBank/DDBJ databases">
        <authorList>
            <person name="Kallberg Y."/>
            <person name="Tangrot J."/>
            <person name="Rosling A."/>
        </authorList>
    </citation>
    <scope>NUCLEOTIDE SEQUENCE</scope>
    <source>
        <strain evidence="2">MA453B</strain>
    </source>
</reference>
<comment type="caution">
    <text evidence="2">The sequence shown here is derived from an EMBL/GenBank/DDBJ whole genome shotgun (WGS) entry which is preliminary data.</text>
</comment>
<dbReference type="CDD" id="cd00519">
    <property type="entry name" value="Lipase_3"/>
    <property type="match status" value="1"/>
</dbReference>
<evidence type="ECO:0000313" key="3">
    <source>
        <dbReference type="Proteomes" id="UP000789405"/>
    </source>
</evidence>
<dbReference type="OrthoDB" id="438440at2759"/>
<keyword evidence="3" id="KW-1185">Reference proteome</keyword>
<dbReference type="EMBL" id="CAJVPY010006971">
    <property type="protein sequence ID" value="CAG8672846.1"/>
    <property type="molecule type" value="Genomic_DNA"/>
</dbReference>
<dbReference type="AlphaFoldDB" id="A0A9N9HBX7"/>
<dbReference type="SUPFAM" id="SSF53474">
    <property type="entry name" value="alpha/beta-Hydrolases"/>
    <property type="match status" value="1"/>
</dbReference>
<dbReference type="InterPro" id="IPR002921">
    <property type="entry name" value="Fungal_lipase-type"/>
</dbReference>
<accession>A0A9N9HBX7</accession>
<dbReference type="Proteomes" id="UP000789405">
    <property type="component" value="Unassembled WGS sequence"/>
</dbReference>
<name>A0A9N9HBX7_9GLOM</name>
<gene>
    <name evidence="2" type="ORF">DERYTH_LOCUS11345</name>
</gene>
<proteinExistence type="predicted"/>
<dbReference type="PANTHER" id="PTHR45856:SF25">
    <property type="entry name" value="FUNGAL LIPASE-LIKE DOMAIN-CONTAINING PROTEIN"/>
    <property type="match status" value="1"/>
</dbReference>
<dbReference type="InterPro" id="IPR029058">
    <property type="entry name" value="AB_hydrolase_fold"/>
</dbReference>
<evidence type="ECO:0000313" key="2">
    <source>
        <dbReference type="EMBL" id="CAG8672846.1"/>
    </source>
</evidence>
<organism evidence="2 3">
    <name type="scientific">Dentiscutata erythropus</name>
    <dbReference type="NCBI Taxonomy" id="1348616"/>
    <lineage>
        <taxon>Eukaryota</taxon>
        <taxon>Fungi</taxon>
        <taxon>Fungi incertae sedis</taxon>
        <taxon>Mucoromycota</taxon>
        <taxon>Glomeromycotina</taxon>
        <taxon>Glomeromycetes</taxon>
        <taxon>Diversisporales</taxon>
        <taxon>Gigasporaceae</taxon>
        <taxon>Dentiscutata</taxon>
    </lineage>
</organism>
<dbReference type="Gene3D" id="3.40.50.1820">
    <property type="entry name" value="alpha/beta hydrolase"/>
    <property type="match status" value="1"/>
</dbReference>
<dbReference type="PANTHER" id="PTHR45856">
    <property type="entry name" value="ALPHA/BETA-HYDROLASES SUPERFAMILY PROTEIN"/>
    <property type="match status" value="1"/>
</dbReference>